<dbReference type="Proteomes" id="UP000825591">
    <property type="component" value="Chromosome"/>
</dbReference>
<proteinExistence type="predicted"/>
<dbReference type="Gene3D" id="1.10.30.50">
    <property type="match status" value="1"/>
</dbReference>
<dbReference type="EMBL" id="CP081966">
    <property type="protein sequence ID" value="QZP26136.1"/>
    <property type="molecule type" value="Genomic_DNA"/>
</dbReference>
<reference evidence="1 2" key="1">
    <citation type="submission" date="2021-08" db="EMBL/GenBank/DDBJ databases">
        <title>Bactericidal Effect of Pseudomonas oryziphila sp. nov., a novel Pseudomonas Species Against Xanthomonas oryzae Reduces Disease Severity of Bacterial Leaf Streak of Rice.</title>
        <authorList>
            <person name="Yang R."/>
            <person name="Li S."/>
            <person name="Li Y."/>
            <person name="Yan Y."/>
            <person name="Fang Y."/>
            <person name="Zou L."/>
            <person name="Chen G."/>
        </authorList>
    </citation>
    <scope>NUCLEOTIDE SEQUENCE [LARGE SCALE GENOMIC DNA]</scope>
    <source>
        <strain evidence="1 2">DSM 17497</strain>
    </source>
</reference>
<organism evidence="1 2">
    <name type="scientific">Pseudomonas mosselii</name>
    <dbReference type="NCBI Taxonomy" id="78327"/>
    <lineage>
        <taxon>Bacteria</taxon>
        <taxon>Pseudomonadati</taxon>
        <taxon>Pseudomonadota</taxon>
        <taxon>Gammaproteobacteria</taxon>
        <taxon>Pseudomonadales</taxon>
        <taxon>Pseudomonadaceae</taxon>
        <taxon>Pseudomonas</taxon>
    </lineage>
</organism>
<name>A0ABX9AYI2_9PSED</name>
<keyword evidence="2" id="KW-1185">Reference proteome</keyword>
<protein>
    <recommendedName>
        <fullName evidence="3">HNH endonuclease</fullName>
    </recommendedName>
</protein>
<evidence type="ECO:0000313" key="2">
    <source>
        <dbReference type="Proteomes" id="UP000825591"/>
    </source>
</evidence>
<dbReference type="RefSeq" id="WP_155952719.1">
    <property type="nucleotide sequence ID" value="NZ_CP081966.1"/>
</dbReference>
<gene>
    <name evidence="1" type="ORF">K5H97_25650</name>
</gene>
<sequence>MYRSRTVATRLSNLSSLTGAEHDTLRDAGAADCTIWGAKQGPHAALIRGFRHEVKSYYWRQQSRRCCYCSKELDSHQGSYDAEHIIPKSAFPHLTFELGKLAVTCKTCNTRKKDQSVLVEDGECAELPMSSDAYVIVHPHIDDWDEFMEHDRFGRISAKPGSPKGSVTIRMCGIEFLNAARLADNFHPMNNPLIQKSLEILCSDGNRQKKIKQLQFLDLLVNARKMQAARPILALLRTEIESMPDVTPLGG</sequence>
<evidence type="ECO:0008006" key="3">
    <source>
        <dbReference type="Google" id="ProtNLM"/>
    </source>
</evidence>
<accession>A0ABX9AYI2</accession>
<evidence type="ECO:0000313" key="1">
    <source>
        <dbReference type="EMBL" id="QZP26136.1"/>
    </source>
</evidence>